<dbReference type="RefSeq" id="WP_067510459.1">
    <property type="nucleotide sequence ID" value="NZ_CP107943.1"/>
</dbReference>
<comment type="similarity">
    <text evidence="2">Belongs to the bacterial solute-binding protein 8 family.</text>
</comment>
<organism evidence="7 8">
    <name type="scientific">Nocardia puris</name>
    <dbReference type="NCBI Taxonomy" id="208602"/>
    <lineage>
        <taxon>Bacteria</taxon>
        <taxon>Bacillati</taxon>
        <taxon>Actinomycetota</taxon>
        <taxon>Actinomycetes</taxon>
        <taxon>Mycobacteriales</taxon>
        <taxon>Nocardiaceae</taxon>
        <taxon>Nocardia</taxon>
    </lineage>
</organism>
<evidence type="ECO:0000256" key="1">
    <source>
        <dbReference type="ARBA" id="ARBA00004196"/>
    </source>
</evidence>
<dbReference type="STRING" id="1210090.GCA_001613185_03676"/>
<evidence type="ECO:0000256" key="4">
    <source>
        <dbReference type="ARBA" id="ARBA00022729"/>
    </source>
</evidence>
<dbReference type="PROSITE" id="PS50983">
    <property type="entry name" value="FE_B12_PBP"/>
    <property type="match status" value="1"/>
</dbReference>
<evidence type="ECO:0000259" key="6">
    <source>
        <dbReference type="PROSITE" id="PS50983"/>
    </source>
</evidence>
<dbReference type="OrthoDB" id="9793175at2"/>
<protein>
    <submittedName>
        <fullName evidence="7">Iron complex transport system substrate-binding protein</fullName>
    </submittedName>
</protein>
<dbReference type="Proteomes" id="UP000252586">
    <property type="component" value="Unassembled WGS sequence"/>
</dbReference>
<name>A0A366E3U2_9NOCA</name>
<gene>
    <name evidence="7" type="ORF">DFR74_1011001</name>
</gene>
<dbReference type="GO" id="GO:1901678">
    <property type="term" value="P:iron coordination entity transport"/>
    <property type="evidence" value="ECO:0007669"/>
    <property type="project" value="UniProtKB-ARBA"/>
</dbReference>
<sequence>MPVSALVRTRFRTVAARFGAAAVAVCCAAAMAGCSSESDPASSIVRTTTSIAGAGVVGLERDTTQACPLPSAPDASGATRSVTHAAGVTEVPADPQRIVVLTTSALDAACAVGLWERVVGAVTVPGERPQPMFLGYGVLEIPGLGTAAAPDPAKIAELNPDVILGDVPSGAATYEALSAIAPTVLVGSPANWQAEFTAYAEGLNRRAAADAALTAYRTEARETGVALAAELTEASVVRITADTVQVQGDNSFAGQVLADVGVRRPAAQRRASFDVQPGAYATEVEGDLVYVILAGPEGTEYGERVMRGDEWKDLGASTDRRVFAVEDHVWRGDGLTAARALLTDLRDTLNGYVND</sequence>
<feature type="signal peptide" evidence="5">
    <location>
        <begin position="1"/>
        <end position="32"/>
    </location>
</feature>
<evidence type="ECO:0000313" key="7">
    <source>
        <dbReference type="EMBL" id="RBO96982.1"/>
    </source>
</evidence>
<dbReference type="PANTHER" id="PTHR30532">
    <property type="entry name" value="IRON III DICITRATE-BINDING PERIPLASMIC PROTEIN"/>
    <property type="match status" value="1"/>
</dbReference>
<accession>A0A366E3U2</accession>
<dbReference type="Gene3D" id="3.40.50.1980">
    <property type="entry name" value="Nitrogenase molybdenum iron protein domain"/>
    <property type="match status" value="2"/>
</dbReference>
<dbReference type="EMBL" id="QNRE01000001">
    <property type="protein sequence ID" value="RBO96982.1"/>
    <property type="molecule type" value="Genomic_DNA"/>
</dbReference>
<dbReference type="PANTHER" id="PTHR30532:SF25">
    <property type="entry name" value="IRON(III) DICITRATE-BINDING PERIPLASMIC PROTEIN"/>
    <property type="match status" value="1"/>
</dbReference>
<dbReference type="AlphaFoldDB" id="A0A366E3U2"/>
<dbReference type="InterPro" id="IPR002491">
    <property type="entry name" value="ABC_transptr_periplasmic_BD"/>
</dbReference>
<keyword evidence="3" id="KW-0813">Transport</keyword>
<evidence type="ECO:0000256" key="5">
    <source>
        <dbReference type="SAM" id="SignalP"/>
    </source>
</evidence>
<keyword evidence="8" id="KW-1185">Reference proteome</keyword>
<dbReference type="SUPFAM" id="SSF53807">
    <property type="entry name" value="Helical backbone' metal receptor"/>
    <property type="match status" value="1"/>
</dbReference>
<feature type="domain" description="Fe/B12 periplasmic-binding" evidence="6">
    <location>
        <begin position="97"/>
        <end position="353"/>
    </location>
</feature>
<evidence type="ECO:0000313" key="8">
    <source>
        <dbReference type="Proteomes" id="UP000252586"/>
    </source>
</evidence>
<dbReference type="InterPro" id="IPR051313">
    <property type="entry name" value="Bact_iron-sidero_bind"/>
</dbReference>
<reference evidence="7 8" key="1">
    <citation type="submission" date="2018-06" db="EMBL/GenBank/DDBJ databases">
        <title>Genomic Encyclopedia of Type Strains, Phase IV (KMG-IV): sequencing the most valuable type-strain genomes for metagenomic binning, comparative biology and taxonomic classification.</title>
        <authorList>
            <person name="Goeker M."/>
        </authorList>
    </citation>
    <scope>NUCLEOTIDE SEQUENCE [LARGE SCALE GENOMIC DNA]</scope>
    <source>
        <strain evidence="7 8">DSM 44599</strain>
    </source>
</reference>
<evidence type="ECO:0000256" key="3">
    <source>
        <dbReference type="ARBA" id="ARBA00022448"/>
    </source>
</evidence>
<dbReference type="GO" id="GO:0030288">
    <property type="term" value="C:outer membrane-bounded periplasmic space"/>
    <property type="evidence" value="ECO:0007669"/>
    <property type="project" value="TreeGrafter"/>
</dbReference>
<comment type="caution">
    <text evidence="7">The sequence shown here is derived from an EMBL/GenBank/DDBJ whole genome shotgun (WGS) entry which is preliminary data.</text>
</comment>
<evidence type="ECO:0000256" key="2">
    <source>
        <dbReference type="ARBA" id="ARBA00008814"/>
    </source>
</evidence>
<dbReference type="Pfam" id="PF01497">
    <property type="entry name" value="Peripla_BP_2"/>
    <property type="match status" value="1"/>
</dbReference>
<feature type="chain" id="PRO_5038446920" evidence="5">
    <location>
        <begin position="33"/>
        <end position="355"/>
    </location>
</feature>
<comment type="subcellular location">
    <subcellularLocation>
        <location evidence="1">Cell envelope</location>
    </subcellularLocation>
</comment>
<keyword evidence="4 5" id="KW-0732">Signal</keyword>
<proteinExistence type="inferred from homology"/>